<dbReference type="Gene3D" id="3.30.70.100">
    <property type="match status" value="1"/>
</dbReference>
<accession>A0ABZ2YWX7</accession>
<dbReference type="InterPro" id="IPR007138">
    <property type="entry name" value="ABM_dom"/>
</dbReference>
<feature type="domain" description="ABM" evidence="1">
    <location>
        <begin position="5"/>
        <end position="101"/>
    </location>
</feature>
<dbReference type="GO" id="GO:0004497">
    <property type="term" value="F:monooxygenase activity"/>
    <property type="evidence" value="ECO:0007669"/>
    <property type="project" value="UniProtKB-KW"/>
</dbReference>
<proteinExistence type="predicted"/>
<sequence>MINHYVAINYITCNDDFKDRFEQMFATRAHAIDTMPGFINMHVLRPEKPGDAYLIVSYWESENAFREWMKSPAFTAGHQRGFDELAKAKAEGRPAPMSSDFKIYRIISE</sequence>
<keyword evidence="2" id="KW-0560">Oxidoreductase</keyword>
<gene>
    <name evidence="2" type="ORF">WJU16_12450</name>
</gene>
<keyword evidence="3" id="KW-1185">Reference proteome</keyword>
<evidence type="ECO:0000313" key="2">
    <source>
        <dbReference type="EMBL" id="WZN43833.1"/>
    </source>
</evidence>
<name>A0ABZ2YWX7_9BACT</name>
<dbReference type="Pfam" id="PF03992">
    <property type="entry name" value="ABM"/>
    <property type="match status" value="1"/>
</dbReference>
<dbReference type="EMBL" id="CP149822">
    <property type="protein sequence ID" value="WZN43833.1"/>
    <property type="molecule type" value="Genomic_DNA"/>
</dbReference>
<dbReference type="EC" id="1.14.-.-" evidence="2"/>
<dbReference type="InterPro" id="IPR011008">
    <property type="entry name" value="Dimeric_a/b-barrel"/>
</dbReference>
<reference evidence="3" key="1">
    <citation type="submission" date="2024-03" db="EMBL/GenBank/DDBJ databases">
        <title>Chitinophaga horti sp. nov., isolated from garden soil.</title>
        <authorList>
            <person name="Lee D.S."/>
            <person name="Han D.M."/>
            <person name="Baek J.H."/>
            <person name="Choi D.G."/>
            <person name="Jeon J.H."/>
            <person name="Jeon C.O."/>
        </authorList>
    </citation>
    <scope>NUCLEOTIDE SEQUENCE [LARGE SCALE GENOMIC DNA]</scope>
    <source>
        <strain evidence="3">GPA1</strain>
    </source>
</reference>
<dbReference type="PROSITE" id="PS51725">
    <property type="entry name" value="ABM"/>
    <property type="match status" value="1"/>
</dbReference>
<dbReference type="Proteomes" id="UP001485459">
    <property type="component" value="Chromosome"/>
</dbReference>
<keyword evidence="2" id="KW-0503">Monooxygenase</keyword>
<organism evidence="2 3">
    <name type="scientific">Chitinophaga pollutisoli</name>
    <dbReference type="NCBI Taxonomy" id="3133966"/>
    <lineage>
        <taxon>Bacteria</taxon>
        <taxon>Pseudomonadati</taxon>
        <taxon>Bacteroidota</taxon>
        <taxon>Chitinophagia</taxon>
        <taxon>Chitinophagales</taxon>
        <taxon>Chitinophagaceae</taxon>
        <taxon>Chitinophaga</taxon>
    </lineage>
</organism>
<dbReference type="RefSeq" id="WP_341838628.1">
    <property type="nucleotide sequence ID" value="NZ_CP149822.1"/>
</dbReference>
<protein>
    <submittedName>
        <fullName evidence="2">Antibiotic biosynthesis monooxygenase</fullName>
        <ecNumber evidence="2">1.14.-.-</ecNumber>
    </submittedName>
</protein>
<dbReference type="InterPro" id="IPR050404">
    <property type="entry name" value="Heme-degrading_MO"/>
</dbReference>
<dbReference type="SUPFAM" id="SSF54909">
    <property type="entry name" value="Dimeric alpha+beta barrel"/>
    <property type="match status" value="1"/>
</dbReference>
<evidence type="ECO:0000313" key="3">
    <source>
        <dbReference type="Proteomes" id="UP001485459"/>
    </source>
</evidence>
<evidence type="ECO:0000259" key="1">
    <source>
        <dbReference type="PROSITE" id="PS51725"/>
    </source>
</evidence>
<dbReference type="PANTHER" id="PTHR34474">
    <property type="entry name" value="SIGNAL TRANSDUCTION PROTEIN TRAP"/>
    <property type="match status" value="1"/>
</dbReference>
<dbReference type="PANTHER" id="PTHR34474:SF2">
    <property type="entry name" value="SIGNAL TRANSDUCTION PROTEIN TRAP"/>
    <property type="match status" value="1"/>
</dbReference>